<accession>A0AAV4U8Z8</accession>
<keyword evidence="2" id="KW-1185">Reference proteome</keyword>
<reference evidence="1 2" key="1">
    <citation type="submission" date="2021-06" db="EMBL/GenBank/DDBJ databases">
        <title>Caerostris extrusa draft genome.</title>
        <authorList>
            <person name="Kono N."/>
            <person name="Arakawa K."/>
        </authorList>
    </citation>
    <scope>NUCLEOTIDE SEQUENCE [LARGE SCALE GENOMIC DNA]</scope>
</reference>
<dbReference type="Proteomes" id="UP001054945">
    <property type="component" value="Unassembled WGS sequence"/>
</dbReference>
<evidence type="ECO:0000313" key="1">
    <source>
        <dbReference type="EMBL" id="GIY54228.1"/>
    </source>
</evidence>
<name>A0AAV4U8Z8_CAEEX</name>
<gene>
    <name evidence="1" type="ORF">CEXT_615611</name>
</gene>
<evidence type="ECO:0000313" key="2">
    <source>
        <dbReference type="Proteomes" id="UP001054945"/>
    </source>
</evidence>
<comment type="caution">
    <text evidence="1">The sequence shown here is derived from an EMBL/GenBank/DDBJ whole genome shotgun (WGS) entry which is preliminary data.</text>
</comment>
<protein>
    <submittedName>
        <fullName evidence="1">Uncharacterized protein</fullName>
    </submittedName>
</protein>
<sequence>MTVIDRFIRWPEVVPTYDISAETSCRVLISGWVFPIWLPFDHHCRSRMITKRRTELVFPAPLYGCCQISSAQISCLHHCRHQHTSLGYDLIVYSYIPVLILRSHGKEKTFIIIVNGKYQTVSIDRLKPAFFLCNNPTVCAEDKGKNSR</sequence>
<dbReference type="AlphaFoldDB" id="A0AAV4U8Z8"/>
<proteinExistence type="predicted"/>
<dbReference type="EMBL" id="BPLR01012485">
    <property type="protein sequence ID" value="GIY54228.1"/>
    <property type="molecule type" value="Genomic_DNA"/>
</dbReference>
<organism evidence="1 2">
    <name type="scientific">Caerostris extrusa</name>
    <name type="common">Bark spider</name>
    <name type="synonym">Caerostris bankana</name>
    <dbReference type="NCBI Taxonomy" id="172846"/>
    <lineage>
        <taxon>Eukaryota</taxon>
        <taxon>Metazoa</taxon>
        <taxon>Ecdysozoa</taxon>
        <taxon>Arthropoda</taxon>
        <taxon>Chelicerata</taxon>
        <taxon>Arachnida</taxon>
        <taxon>Araneae</taxon>
        <taxon>Araneomorphae</taxon>
        <taxon>Entelegynae</taxon>
        <taxon>Araneoidea</taxon>
        <taxon>Araneidae</taxon>
        <taxon>Caerostris</taxon>
    </lineage>
</organism>